<organism evidence="2 3">
    <name type="scientific">Giardia duodenalis assemblage B</name>
    <dbReference type="NCBI Taxonomy" id="1394984"/>
    <lineage>
        <taxon>Eukaryota</taxon>
        <taxon>Metamonada</taxon>
        <taxon>Diplomonadida</taxon>
        <taxon>Hexamitidae</taxon>
        <taxon>Giardiinae</taxon>
        <taxon>Giardia</taxon>
    </lineage>
</organism>
<dbReference type="VEuPathDB" id="GiardiaDB:QR46_2376"/>
<evidence type="ECO:0000259" key="1">
    <source>
        <dbReference type="Pfam" id="PF02796"/>
    </source>
</evidence>
<dbReference type="OrthoDB" id="10250085at2759"/>
<protein>
    <recommendedName>
        <fullName evidence="1">Resolvase HTH domain-containing protein</fullName>
    </recommendedName>
</protein>
<dbReference type="Gene3D" id="1.10.10.60">
    <property type="entry name" value="Homeodomain-like"/>
    <property type="match status" value="1"/>
</dbReference>
<dbReference type="Pfam" id="PF02796">
    <property type="entry name" value="HTH_7"/>
    <property type="match status" value="1"/>
</dbReference>
<dbReference type="Proteomes" id="UP000070089">
    <property type="component" value="Unassembled WGS sequence"/>
</dbReference>
<dbReference type="AlphaFoldDB" id="A0A132NU64"/>
<evidence type="ECO:0000313" key="3">
    <source>
        <dbReference type="Proteomes" id="UP000070089"/>
    </source>
</evidence>
<feature type="domain" description="Resolvase HTH" evidence="1">
    <location>
        <begin position="195"/>
        <end position="229"/>
    </location>
</feature>
<evidence type="ECO:0000313" key="2">
    <source>
        <dbReference type="EMBL" id="KWX13611.1"/>
    </source>
</evidence>
<dbReference type="EMBL" id="JXTI01000062">
    <property type="protein sequence ID" value="KWX13611.1"/>
    <property type="molecule type" value="Genomic_DNA"/>
</dbReference>
<name>A0A132NU64_GIAIN</name>
<dbReference type="GO" id="GO:0000150">
    <property type="term" value="F:DNA strand exchange activity"/>
    <property type="evidence" value="ECO:0007669"/>
    <property type="project" value="InterPro"/>
</dbReference>
<dbReference type="GO" id="GO:0003677">
    <property type="term" value="F:DNA binding"/>
    <property type="evidence" value="ECO:0007669"/>
    <property type="project" value="InterPro"/>
</dbReference>
<sequence>MDMQGSFYGVISQAAFPDPATAQQPQGEAYMQLFPTVAGSVQNDEATSSSIIQLGGVSYPGTASISAIQGLPSLTGVAQSPTVSTIPLQSLQQIPPANFGTNGIARLGTLSNMSNLPSIWPTGICQGTPHTIPSLQSEISCYPYLPNSVFSGQFSNSLRTTLVGNRYSFPQSVSSDPSATDNEVTAKVDTHKRLSASDWRKIMDMHKEDTPIRTIMNMFGVSRSQVYRIIRLKGIKPNNRDENKRLGRPKGLSDEETATIRAMCKNKNKSLTRMLDELITSGALTRVISVSTLSRILRSSHVDD</sequence>
<reference evidence="2 3" key="1">
    <citation type="journal article" date="2015" name="Mol. Biochem. Parasitol.">
        <title>Identification of polymorphic genes for use in assemblage B genotyping assays through comparative genomics of multiple assemblage B Giardia duodenalis isolates.</title>
        <authorList>
            <person name="Wielinga C."/>
            <person name="Thompson R.C."/>
            <person name="Monis P."/>
            <person name="Ryan U."/>
        </authorList>
    </citation>
    <scope>NUCLEOTIDE SEQUENCE [LARGE SCALE GENOMIC DNA]</scope>
    <source>
        <strain evidence="2 3">BAH15c1</strain>
    </source>
</reference>
<accession>A0A132NU64</accession>
<comment type="caution">
    <text evidence="2">The sequence shown here is derived from an EMBL/GenBank/DDBJ whole genome shotgun (WGS) entry which is preliminary data.</text>
</comment>
<dbReference type="InterPro" id="IPR006120">
    <property type="entry name" value="Resolvase_HTH_dom"/>
</dbReference>
<gene>
    <name evidence="2" type="ORF">QR46_2376</name>
</gene>
<dbReference type="SUPFAM" id="SSF46689">
    <property type="entry name" value="Homeodomain-like"/>
    <property type="match status" value="1"/>
</dbReference>
<dbReference type="InterPro" id="IPR009057">
    <property type="entry name" value="Homeodomain-like_sf"/>
</dbReference>
<proteinExistence type="predicted"/>